<protein>
    <submittedName>
        <fullName evidence="1">Uncharacterized protein</fullName>
    </submittedName>
</protein>
<proteinExistence type="predicted"/>
<dbReference type="AlphaFoldDB" id="A0A060RP55"/>
<reference evidence="1" key="1">
    <citation type="submission" date="2014-01" db="EMBL/GenBank/DDBJ databases">
        <authorList>
            <person name="Aslett M."/>
        </authorList>
    </citation>
    <scope>NUCLEOTIDE SEQUENCE</scope>
    <source>
        <strain evidence="1">CDC</strain>
    </source>
</reference>
<organism evidence="1 2">
    <name type="scientific">Plasmodium reichenowi</name>
    <dbReference type="NCBI Taxonomy" id="5854"/>
    <lineage>
        <taxon>Eukaryota</taxon>
        <taxon>Sar</taxon>
        <taxon>Alveolata</taxon>
        <taxon>Apicomplexa</taxon>
        <taxon>Aconoidasida</taxon>
        <taxon>Haemosporida</taxon>
        <taxon>Plasmodiidae</taxon>
        <taxon>Plasmodium</taxon>
        <taxon>Plasmodium (Laverania)</taxon>
    </lineage>
</organism>
<evidence type="ECO:0000313" key="1">
    <source>
        <dbReference type="EMBL" id="CDO63005.1"/>
    </source>
</evidence>
<sequence length="827" mass="100280">MERYKLFVNEIKEENEKIVKKIIYVNNRIKYKESNDNKISYNNYFIKSYEDEKKDNVYKYFKYKIIFSKKKKRYLNDTFPYFDIYKNTNDAFRNNLNGYKIFEILKSYDELEIFNFCSKNKLKNISYIYHHFIQVIINKRDLYNIHNLLLLTENIRKLNFYHPYFCKVICREVCLDIYKIKKLKQITSFINFLMHFNIFNFYYLNKIYKYVIYLITTTNKWDELMDTHINNNVYYNIDMIIQNEQQNTSNIKQNNLQYDQHNQNEYELLPIYPNDISILLKSFLKYKYFHISLLKLLMYICINKNYPQLRDSSHTLFMLSSLSSYYYFINKNYYSNVFFKLFKNVINEKRTKHNDFVLILKGFYNICKTFSSNNISITQLYNTILKNYYLSNEFNHNIKEHNNVIHEYGSSLILYNSKREKKNKNKIKHKNVNVNENDVNCINSNNNMNNINNMNNMNNMNNIHNNNVHIMETQNVITLQPFNNHIQNSNLKKLNINNPNLIIYRVNHTKKQCFNSLFDTIKYIILFIELKIIEQFPLKKYMNIAEIEFLKRRNFERDKEKNVYKYISQNISEEQNQFMQSLLTRNKKENSQFDDSNMNFLFYMNYLNKRDFKNFQNECEPTNEPTDKIIEKHIQDDQQKKNENTINQGTHIHCEKKTTNITSEDINNYLKNKSSVKFNLSDSTYFSHIYFNLSSMKLTKEEENILNNSFKELLKFKDCLQELDVNDAADLFYSLTIFQILQGYPKGTITKNKFGYSKVQQNEENEKIYKILSNIIIKKSINIKEENIYKVILSCANSAYSDVYLNYYLKNFNRYIKFSKMRKFINC</sequence>
<dbReference type="Proteomes" id="UP000027581">
    <property type="component" value="Unassembled WGS sequence"/>
</dbReference>
<accession>A0A060RP55</accession>
<dbReference type="VEuPathDB" id="PlasmoDB:PRG01_0511800"/>
<dbReference type="PhylomeDB" id="A0A060RP55"/>
<gene>
    <name evidence="1" type="ORF">PRCDC_0511700</name>
</gene>
<name>A0A060RP55_PLARE</name>
<evidence type="ECO:0000313" key="2">
    <source>
        <dbReference type="Proteomes" id="UP000027581"/>
    </source>
</evidence>
<keyword evidence="2" id="KW-1185">Reference proteome</keyword>
<dbReference type="VEuPathDB" id="PlasmoDB:PRCDC_0511700"/>
<dbReference type="EMBL" id="HG810766">
    <property type="protein sequence ID" value="CDO63005.1"/>
    <property type="molecule type" value="Genomic_DNA"/>
</dbReference>
<reference evidence="1" key="2">
    <citation type="submission" date="2014-05" db="EMBL/GenBank/DDBJ databases">
        <title>The genome sequences of chimpanzee malaria parasites reveal the path to human adaptation.</title>
        <authorList>
            <person name="Otto T.D."/>
            <person name="Rayner J.C."/>
            <person name="Boehme U."/>
            <person name="Pain A."/>
            <person name="Spottiswoode N."/>
            <person name="Sanders M."/>
            <person name="Quail M."/>
            <person name="Ollomo B."/>
            <person name="Renaud F."/>
            <person name="Thomas A.W."/>
            <person name="Prugnolle F."/>
            <person name="Conway D.J."/>
            <person name="Newbold C."/>
            <person name="Berriman M."/>
        </authorList>
    </citation>
    <scope>NUCLEOTIDE SEQUENCE [LARGE SCALE GENOMIC DNA]</scope>
    <source>
        <strain evidence="1">CDC</strain>
    </source>
</reference>